<evidence type="ECO:0000313" key="4">
    <source>
        <dbReference type="Proteomes" id="UP000823388"/>
    </source>
</evidence>
<keyword evidence="4" id="KW-1185">Reference proteome</keyword>
<dbReference type="Proteomes" id="UP000823388">
    <property type="component" value="Chromosome 9N"/>
</dbReference>
<dbReference type="InterPro" id="IPR056018">
    <property type="entry name" value="DUF7597"/>
</dbReference>
<reference evidence="3 4" key="1">
    <citation type="submission" date="2020-05" db="EMBL/GenBank/DDBJ databases">
        <title>WGS assembly of Panicum virgatum.</title>
        <authorList>
            <person name="Lovell J.T."/>
            <person name="Jenkins J."/>
            <person name="Shu S."/>
            <person name="Juenger T.E."/>
            <person name="Schmutz J."/>
        </authorList>
    </citation>
    <scope>NUCLEOTIDE SEQUENCE [LARGE SCALE GENOMIC DNA]</scope>
    <source>
        <strain evidence="4">cv. AP13</strain>
    </source>
</reference>
<dbReference type="PANTHER" id="PTHR33075:SF7">
    <property type="entry name" value="OS02G0303350 PROTEIN"/>
    <property type="match status" value="1"/>
</dbReference>
<dbReference type="AlphaFoldDB" id="A0A8T0MK92"/>
<sequence length="867" mass="96827">MASSILDFTSGIAFSNKVLQHLGSPVISPFPDDAHSFWLISSFARCKIKIDETNVGLILQLEFTVFSWDVGLMVYKLGTVSNSFFKISFNLWNECGMNLANTFISTSLGTYHPWTQVRSKKVNRSYVEVAHSSPPLTGANKIPLHSHDHVAKNQTPTLVRKSVFSRLSSVDLCRNLTSTDSFMPAKNTGKDLDLNLNLGHGHKSSPKYRFVDPTPFLPHGCARVQIDGRKVMSRAVLGAPRRHNSDLAIVSIDPLPDQQVSFQSIREVIDDFLHNHRQVGFRSIQPCPLGQAFVRLNYYHDRDFLIQNSPHAYGNYHLTFRAHNRGWNHRSTVMNYDVWLMLLGFNIDYWEHNDIEKAVSEFGKLLIWEDPSHLARVIVKVRVVDLTEIPWFLVCSEGENFEGDSWTTQCEILQVEMLGGGPPVEDDPPNGPDDFQPNLFEFFGFGQPGNGPNEAPPGPVAAHGNDYANPANVNEVANANEVNENMKAEGWGLWPDADANAGGPQAGEPFLELNDRIPNQGPQIDLNAALDEDLEQINPDEFHLENEHEENNQLQDEHLHIGFVELFEPPVDPVFASNQAINPEAMRLWANFFSSAPSGKSVQVPALWSEFITALLANPLTFAWAKDFLPSQAWSFFSHPKSGLTFSLPEKFPKLPVPTCLKELPLPEVPTDLEDTHMSHHGTPPKTPPVDLKGKGILDETSNSPSTPLEAIKHRVSPSTGPWSKAFLEKAGASKHSELLENPNMRRSQRIQNLKKGFKEPQCSSKGCLGCTTIPPNLTPSIIKKLGSSFCKIDDNHLSVTALNKKKKIITAPGKRKVTVPVNGDKKERKEKVVQDQVPSTSRKNADKTKDNPDDKIDKKEKKKPRR</sequence>
<evidence type="ECO:0000256" key="1">
    <source>
        <dbReference type="SAM" id="MobiDB-lite"/>
    </source>
</evidence>
<feature type="region of interest" description="Disordered" evidence="1">
    <location>
        <begin position="445"/>
        <end position="469"/>
    </location>
</feature>
<feature type="compositionally biased region" description="Basic and acidic residues" evidence="1">
    <location>
        <begin position="844"/>
        <end position="860"/>
    </location>
</feature>
<dbReference type="Pfam" id="PF24530">
    <property type="entry name" value="DUF7597"/>
    <property type="match status" value="1"/>
</dbReference>
<protein>
    <recommendedName>
        <fullName evidence="2">DUF7597 domain-containing protein</fullName>
    </recommendedName>
</protein>
<organism evidence="3 4">
    <name type="scientific">Panicum virgatum</name>
    <name type="common">Blackwell switchgrass</name>
    <dbReference type="NCBI Taxonomy" id="38727"/>
    <lineage>
        <taxon>Eukaryota</taxon>
        <taxon>Viridiplantae</taxon>
        <taxon>Streptophyta</taxon>
        <taxon>Embryophyta</taxon>
        <taxon>Tracheophyta</taxon>
        <taxon>Spermatophyta</taxon>
        <taxon>Magnoliopsida</taxon>
        <taxon>Liliopsida</taxon>
        <taxon>Poales</taxon>
        <taxon>Poaceae</taxon>
        <taxon>PACMAD clade</taxon>
        <taxon>Panicoideae</taxon>
        <taxon>Panicodae</taxon>
        <taxon>Paniceae</taxon>
        <taxon>Panicinae</taxon>
        <taxon>Panicum</taxon>
        <taxon>Panicum sect. Hiantes</taxon>
    </lineage>
</organism>
<proteinExistence type="predicted"/>
<comment type="caution">
    <text evidence="3">The sequence shown here is derived from an EMBL/GenBank/DDBJ whole genome shotgun (WGS) entry which is preliminary data.</text>
</comment>
<feature type="domain" description="DUF7597" evidence="2">
    <location>
        <begin position="212"/>
        <end position="331"/>
    </location>
</feature>
<evidence type="ECO:0000313" key="3">
    <source>
        <dbReference type="EMBL" id="KAG2537851.1"/>
    </source>
</evidence>
<evidence type="ECO:0000259" key="2">
    <source>
        <dbReference type="Pfam" id="PF24530"/>
    </source>
</evidence>
<gene>
    <name evidence="3" type="ORF">PVAP13_9NG326800</name>
</gene>
<dbReference type="PANTHER" id="PTHR33075">
    <property type="entry name" value="OS02G0499800 PROTEIN"/>
    <property type="match status" value="1"/>
</dbReference>
<name>A0A8T0MK92_PANVG</name>
<feature type="compositionally biased region" description="Basic and acidic residues" evidence="1">
    <location>
        <begin position="824"/>
        <end position="834"/>
    </location>
</feature>
<accession>A0A8T0MK92</accession>
<feature type="region of interest" description="Disordered" evidence="1">
    <location>
        <begin position="819"/>
        <end position="867"/>
    </location>
</feature>
<dbReference type="EMBL" id="CM029054">
    <property type="protein sequence ID" value="KAG2537851.1"/>
    <property type="molecule type" value="Genomic_DNA"/>
</dbReference>